<evidence type="ECO:0000313" key="4">
    <source>
        <dbReference type="Proteomes" id="UP000231962"/>
    </source>
</evidence>
<reference evidence="4 5" key="1">
    <citation type="submission" date="2017-07" db="EMBL/GenBank/DDBJ databases">
        <title>Leptospira spp. isolated from tropical soils.</title>
        <authorList>
            <person name="Thibeaux R."/>
            <person name="Iraola G."/>
            <person name="Ferres I."/>
            <person name="Bierque E."/>
            <person name="Girault D."/>
            <person name="Soupe-Gilbert M.-E."/>
            <person name="Picardeau M."/>
            <person name="Goarant C."/>
        </authorList>
    </citation>
    <scope>NUCLEOTIDE SEQUENCE [LARGE SCALE GENOMIC DNA]</scope>
    <source>
        <strain evidence="3 5">FH1-B-B1</strain>
        <strain evidence="2 4">FH1-B-C1</strain>
    </source>
</reference>
<dbReference type="AlphaFoldDB" id="A0A2M9ZIV2"/>
<dbReference type="OrthoDB" id="9788148at2"/>
<dbReference type="Proteomes" id="UP000231962">
    <property type="component" value="Unassembled WGS sequence"/>
</dbReference>
<evidence type="ECO:0000313" key="5">
    <source>
        <dbReference type="Proteomes" id="UP000231990"/>
    </source>
</evidence>
<dbReference type="GO" id="GO:0016874">
    <property type="term" value="F:ligase activity"/>
    <property type="evidence" value="ECO:0007669"/>
    <property type="project" value="UniProtKB-KW"/>
</dbReference>
<dbReference type="PANTHER" id="PTHR43506">
    <property type="entry name" value="BIOTIN/LIPOATE A/B PROTEIN LIGASE FAMILY"/>
    <property type="match status" value="1"/>
</dbReference>
<feature type="domain" description="BPL/LPL catalytic" evidence="1">
    <location>
        <begin position="32"/>
        <end position="245"/>
    </location>
</feature>
<organism evidence="3 5">
    <name type="scientific">Leptospira perolatii</name>
    <dbReference type="NCBI Taxonomy" id="2023191"/>
    <lineage>
        <taxon>Bacteria</taxon>
        <taxon>Pseudomonadati</taxon>
        <taxon>Spirochaetota</taxon>
        <taxon>Spirochaetia</taxon>
        <taxon>Leptospirales</taxon>
        <taxon>Leptospiraceae</taxon>
        <taxon>Leptospira</taxon>
    </lineage>
</organism>
<dbReference type="InterPro" id="IPR045864">
    <property type="entry name" value="aa-tRNA-synth_II/BPL/LPL"/>
</dbReference>
<proteinExistence type="predicted"/>
<keyword evidence="3" id="KW-0436">Ligase</keyword>
<dbReference type="SUPFAM" id="SSF55681">
    <property type="entry name" value="Class II aaRS and biotin synthetases"/>
    <property type="match status" value="1"/>
</dbReference>
<dbReference type="UniPathway" id="UPA00537">
    <property type="reaction ID" value="UER00595"/>
</dbReference>
<dbReference type="InterPro" id="IPR053264">
    <property type="entry name" value="Lipoate-ligase_2_inactive"/>
</dbReference>
<protein>
    <submittedName>
        <fullName evidence="3">Lipoate--protein ligase</fullName>
    </submittedName>
</protein>
<dbReference type="PANTHER" id="PTHR43506:SF1">
    <property type="entry name" value="BPL_LPL CATALYTIC DOMAIN-CONTAINING PROTEIN"/>
    <property type="match status" value="1"/>
</dbReference>
<comment type="caution">
    <text evidence="3">The sequence shown here is derived from an EMBL/GenBank/DDBJ whole genome shotgun (WGS) entry which is preliminary data.</text>
</comment>
<dbReference type="Pfam" id="PF21948">
    <property type="entry name" value="LplA-B_cat"/>
    <property type="match status" value="1"/>
</dbReference>
<dbReference type="PROSITE" id="PS51733">
    <property type="entry name" value="BPL_LPL_CATALYTIC"/>
    <property type="match status" value="1"/>
</dbReference>
<gene>
    <name evidence="2" type="ORF">CH360_15330</name>
    <name evidence="3" type="ORF">CH373_16785</name>
</gene>
<dbReference type="Proteomes" id="UP000231990">
    <property type="component" value="Unassembled WGS sequence"/>
</dbReference>
<dbReference type="RefSeq" id="WP_100714933.1">
    <property type="nucleotide sequence ID" value="NZ_NPDY01000018.1"/>
</dbReference>
<evidence type="ECO:0000313" key="3">
    <source>
        <dbReference type="EMBL" id="PJZ71997.1"/>
    </source>
</evidence>
<dbReference type="EMBL" id="NPDY01000018">
    <property type="protein sequence ID" value="PJZ68650.1"/>
    <property type="molecule type" value="Genomic_DNA"/>
</dbReference>
<keyword evidence="4" id="KW-1185">Reference proteome</keyword>
<name>A0A2M9ZIV2_9LEPT</name>
<dbReference type="Gene3D" id="3.30.930.10">
    <property type="entry name" value="Bira Bifunctional Protein, Domain 2"/>
    <property type="match status" value="1"/>
</dbReference>
<dbReference type="EMBL" id="NPDZ01000015">
    <property type="protein sequence ID" value="PJZ71997.1"/>
    <property type="molecule type" value="Genomic_DNA"/>
</dbReference>
<evidence type="ECO:0000313" key="2">
    <source>
        <dbReference type="EMBL" id="PJZ68650.1"/>
    </source>
</evidence>
<dbReference type="InterPro" id="IPR004143">
    <property type="entry name" value="BPL_LPL_catalytic"/>
</dbReference>
<evidence type="ECO:0000259" key="1">
    <source>
        <dbReference type="PROSITE" id="PS51733"/>
    </source>
</evidence>
<dbReference type="CDD" id="cd16443">
    <property type="entry name" value="LplA"/>
    <property type="match status" value="1"/>
</dbReference>
<accession>A0A2M9ZIV2</accession>
<sequence>MKPTFIIDQTSVRTPYYNLALEEAISLKLVSEGFIGGLRFWENPRSIVIGLSEKPERTVGPFYESFLQNRKEQPFPKKPIDSETVYIARRASGGGTVVHEPGWNLNFSIFVSLKEKPELFPVGNSYKTLLGLVSNALRNQNIQSNPRGKSDLAVGQETEMQTWKKISGNAQFRKRDCIVQHGTLILDPRLIELVGSYLPHPPEEPDYRKGRDHKEFVTSLPPEFKVGKFKQDLALLFADYLGVEKIGTGKEFLPFLRTVFLDADRLFKEKYGTKRFLTGEE</sequence>